<dbReference type="Pfam" id="PF04468">
    <property type="entry name" value="PSP1"/>
    <property type="match status" value="1"/>
</dbReference>
<dbReference type="HOGENOM" id="CLU_348531_0_0_1"/>
<feature type="region of interest" description="Disordered" evidence="2">
    <location>
        <begin position="88"/>
        <end position="120"/>
    </location>
</feature>
<proteinExistence type="predicted"/>
<evidence type="ECO:0000313" key="5">
    <source>
        <dbReference type="Proteomes" id="UP000009131"/>
    </source>
</evidence>
<feature type="region of interest" description="Disordered" evidence="2">
    <location>
        <begin position="529"/>
        <end position="571"/>
    </location>
</feature>
<sequence>MSLAGALTTTGATTRRGHRHREGSATASQESDAQVRPYRSSTGRSRPTFSALTATKTAGQLVSSSQSNGHEPANKNITMTSERLQQTNRPGLTHFTPARSRQTSSGSTDTSSFTSRGQQTTADMTYSSSMGAHPASIDISIRPEPSRQMSNTSWGPSSLGAAGGFLDDDELSRSLSQHRQSEELARSYNANIRQTEELSRSLSRQQQLQQERDRFLNTNFSPPPSSMHERLSGPTSTNLSNMSPFTRDGVTLAVAGFTYPNAPRSTLTAGLGAVGSGRRRRGDTLTGFRGNALDEHEENEHYVNGNKSGASSRRHSVSAFGNGFTVADPAANGRSQHGFFSSEQEEDLTRGRSGYARLPAAGSNFFGGRGGPTISDDDLASDLNSLQLSLEDQAAQQRRREGQTAYSVRHGAHSLPGYSSHGYLPASPPFSSSPSKPSETSRSPPTESASRSTSLSHSQMRSPLGLEKELSDNLSNLASPHYAAKISPSSRYANLRSAPGYAEQQDVLSTFNAPVPISFSQAAAMRPYSSATTSPNYGQPVPLPYTSSRQPSSAQHQQQMSSLQQQQAYHHTSQLNMASSLGLGGAMALPHDPDYSDLGKGVPLHSVPPNSLLYIVEFKAGRTDLFFLVPSSNQPPVKKGELVIVEADRGRDLGRCVQTEISLADVQAFQKNQVEQALGQLASAQVPGVSAMSPDSQPNPNTIARMTKELHPKKMFGVATAADIQQLGQKAQDEAKALVVVRAKVGQKALPMTVKDCEWQFDRRRLTIYFVSDRRVDFRDLIRELFRLYKTRIWMCSITDPIMTPISVQ</sequence>
<accession>G7E7R6</accession>
<reference evidence="4 5" key="1">
    <citation type="journal article" date="2011" name="J. Gen. Appl. Microbiol.">
        <title>Draft genome sequencing of the enigmatic basidiomycete Mixia osmundae.</title>
        <authorList>
            <person name="Nishida H."/>
            <person name="Nagatsuka Y."/>
            <person name="Sugiyama J."/>
        </authorList>
    </citation>
    <scope>NUCLEOTIDE SEQUENCE [LARGE SCALE GENOMIC DNA]</scope>
    <source>
        <strain evidence="5">CBS 9802 / IAM 14324 / JCM 22182 / KY 12970</strain>
    </source>
</reference>
<dbReference type="InterPro" id="IPR047767">
    <property type="entry name" value="PSP1-like"/>
</dbReference>
<dbReference type="eggNOG" id="KOG4679">
    <property type="taxonomic scope" value="Eukaryota"/>
</dbReference>
<feature type="region of interest" description="Disordered" evidence="2">
    <location>
        <begin position="393"/>
        <end position="463"/>
    </location>
</feature>
<dbReference type="Proteomes" id="UP000009131">
    <property type="component" value="Unassembled WGS sequence"/>
</dbReference>
<dbReference type="InterPro" id="IPR007557">
    <property type="entry name" value="PSP1_C"/>
</dbReference>
<feature type="region of interest" description="Disordered" evidence="2">
    <location>
        <begin position="216"/>
        <end position="243"/>
    </location>
</feature>
<gene>
    <name evidence="4" type="primary">Mo05564</name>
    <name evidence="4" type="ORF">E5Q_05564</name>
</gene>
<dbReference type="PANTHER" id="PTHR43830:SF3">
    <property type="entry name" value="PROTEIN PSP1"/>
    <property type="match status" value="1"/>
</dbReference>
<reference evidence="4 5" key="2">
    <citation type="journal article" date="2012" name="Open Biol.">
        <title>Characteristics of nucleosomes and linker DNA regions on the genome of the basidiomycete Mixia osmundae revealed by mono- and dinucleosome mapping.</title>
        <authorList>
            <person name="Nishida H."/>
            <person name="Kondo S."/>
            <person name="Matsumoto T."/>
            <person name="Suzuki Y."/>
            <person name="Yoshikawa H."/>
            <person name="Taylor T.D."/>
            <person name="Sugiyama J."/>
        </authorList>
    </citation>
    <scope>NUCLEOTIDE SEQUENCE [LARGE SCALE GENOMIC DNA]</scope>
    <source>
        <strain evidence="5">CBS 9802 / IAM 14324 / JCM 22182 / KY 12970</strain>
    </source>
</reference>
<feature type="region of interest" description="Disordered" evidence="2">
    <location>
        <begin position="1"/>
        <end position="50"/>
    </location>
</feature>
<protein>
    <recommendedName>
        <fullName evidence="3">PSP1 C-terminal domain-containing protein</fullName>
    </recommendedName>
</protein>
<feature type="compositionally biased region" description="Polar residues" evidence="2">
    <location>
        <begin position="39"/>
        <end position="50"/>
    </location>
</feature>
<feature type="region of interest" description="Disordered" evidence="2">
    <location>
        <begin position="331"/>
        <end position="350"/>
    </location>
</feature>
<dbReference type="PANTHER" id="PTHR43830">
    <property type="entry name" value="PROTEIN PSP1"/>
    <property type="match status" value="1"/>
</dbReference>
<dbReference type="NCBIfam" id="NF041131">
    <property type="entry name" value="RicT_YaaT_fam"/>
    <property type="match status" value="1"/>
</dbReference>
<feature type="compositionally biased region" description="Polar residues" evidence="2">
    <location>
        <begin position="233"/>
        <end position="243"/>
    </location>
</feature>
<feature type="coiled-coil region" evidence="1">
    <location>
        <begin position="178"/>
        <end position="205"/>
    </location>
</feature>
<dbReference type="AlphaFoldDB" id="G7E7R6"/>
<evidence type="ECO:0000313" key="4">
    <source>
        <dbReference type="EMBL" id="GAA98876.1"/>
    </source>
</evidence>
<feature type="domain" description="PSP1 C-terminal" evidence="3">
    <location>
        <begin position="713"/>
        <end position="798"/>
    </location>
</feature>
<feature type="compositionally biased region" description="Low complexity" evidence="2">
    <location>
        <begin position="1"/>
        <end position="14"/>
    </location>
</feature>
<dbReference type="EMBL" id="BABT02000165">
    <property type="protein sequence ID" value="GAA98876.1"/>
    <property type="molecule type" value="Genomic_DNA"/>
</dbReference>
<dbReference type="InParanoid" id="G7E7R6"/>
<organism evidence="4 5">
    <name type="scientific">Mixia osmundae (strain CBS 9802 / IAM 14324 / JCM 22182 / KY 12970)</name>
    <dbReference type="NCBI Taxonomy" id="764103"/>
    <lineage>
        <taxon>Eukaryota</taxon>
        <taxon>Fungi</taxon>
        <taxon>Dikarya</taxon>
        <taxon>Basidiomycota</taxon>
        <taxon>Pucciniomycotina</taxon>
        <taxon>Mixiomycetes</taxon>
        <taxon>Mixiales</taxon>
        <taxon>Mixiaceae</taxon>
        <taxon>Mixia</taxon>
    </lineage>
</organism>
<evidence type="ECO:0000259" key="3">
    <source>
        <dbReference type="PROSITE" id="PS51411"/>
    </source>
</evidence>
<dbReference type="PROSITE" id="PS51411">
    <property type="entry name" value="PSP1_C"/>
    <property type="match status" value="1"/>
</dbReference>
<name>G7E7R6_MIXOS</name>
<feature type="compositionally biased region" description="Low complexity" evidence="2">
    <location>
        <begin position="99"/>
        <end position="116"/>
    </location>
</feature>
<evidence type="ECO:0000256" key="1">
    <source>
        <dbReference type="SAM" id="Coils"/>
    </source>
</evidence>
<feature type="compositionally biased region" description="Low complexity" evidence="2">
    <location>
        <begin position="429"/>
        <end position="454"/>
    </location>
</feature>
<feature type="compositionally biased region" description="Low complexity" evidence="2">
    <location>
        <begin position="547"/>
        <end position="567"/>
    </location>
</feature>
<feature type="compositionally biased region" description="Polar residues" evidence="2">
    <location>
        <begin position="147"/>
        <end position="156"/>
    </location>
</feature>
<dbReference type="OrthoDB" id="243127at2759"/>
<keyword evidence="1" id="KW-0175">Coiled coil</keyword>
<dbReference type="RefSeq" id="XP_014567040.1">
    <property type="nucleotide sequence ID" value="XM_014711554.1"/>
</dbReference>
<evidence type="ECO:0000256" key="2">
    <source>
        <dbReference type="SAM" id="MobiDB-lite"/>
    </source>
</evidence>
<feature type="region of interest" description="Disordered" evidence="2">
    <location>
        <begin position="145"/>
        <end position="166"/>
    </location>
</feature>
<comment type="caution">
    <text evidence="4">The sequence shown here is derived from an EMBL/GenBank/DDBJ whole genome shotgun (WGS) entry which is preliminary data.</text>
</comment>
<feature type="compositionally biased region" description="Polar residues" evidence="2">
    <location>
        <begin position="333"/>
        <end position="342"/>
    </location>
</feature>
<dbReference type="GO" id="GO:0005737">
    <property type="term" value="C:cytoplasm"/>
    <property type="evidence" value="ECO:0007669"/>
    <property type="project" value="TreeGrafter"/>
</dbReference>
<keyword evidence="5" id="KW-1185">Reference proteome</keyword>